<evidence type="ECO:0000313" key="3">
    <source>
        <dbReference type="Proteomes" id="UP000479051"/>
    </source>
</evidence>
<evidence type="ECO:0000256" key="1">
    <source>
        <dbReference type="SAM" id="MobiDB-lite"/>
    </source>
</evidence>
<feature type="compositionally biased region" description="Polar residues" evidence="1">
    <location>
        <begin position="224"/>
        <end position="237"/>
    </location>
</feature>
<dbReference type="KEGG" id="vg:55603548"/>
<evidence type="ECO:0000313" key="2">
    <source>
        <dbReference type="EMBL" id="BBU72760.1"/>
    </source>
</evidence>
<dbReference type="Proteomes" id="UP000479051">
    <property type="component" value="Segment"/>
</dbReference>
<dbReference type="EMBL" id="LC519601">
    <property type="protein sequence ID" value="BBU72760.1"/>
    <property type="molecule type" value="Genomic_DNA"/>
</dbReference>
<proteinExistence type="predicted"/>
<reference evidence="2 3" key="1">
    <citation type="submission" date="2020-01" db="EMBL/GenBank/DDBJ databases">
        <title>Isolation, characterization and genomic analysis of a lytic bacteriophage vB_CsaP_009 infecting Cronobacter.</title>
        <authorList>
            <person name="Soleimani-Delfan A."/>
            <person name="Shahin K."/>
            <person name="Barazandeh M."/>
            <person name="Komijani M."/>
        </authorList>
    </citation>
    <scope>NUCLEOTIDE SEQUENCE [LARGE SCALE GENOMIC DNA]</scope>
</reference>
<dbReference type="RefSeq" id="YP_009833493.1">
    <property type="nucleotide sequence ID" value="NC_048664.1"/>
</dbReference>
<organism evidence="2 3">
    <name type="scientific">Cronobacter phage vB_CsaP_009</name>
    <dbReference type="NCBI Taxonomy" id="2699738"/>
    <lineage>
        <taxon>Viruses</taxon>
        <taxon>Duplodnaviria</taxon>
        <taxon>Heunggongvirae</taxon>
        <taxon>Uroviricota</taxon>
        <taxon>Caudoviricetes</taxon>
        <taxon>Grimontviridae</taxon>
        <taxon>Privateervirus</taxon>
        <taxon>Privateervirus pv009</taxon>
    </lineage>
</organism>
<keyword evidence="3" id="KW-1185">Reference proteome</keyword>
<accession>A0A679FLB3</accession>
<dbReference type="GeneID" id="55603548"/>
<feature type="compositionally biased region" description="Acidic residues" evidence="1">
    <location>
        <begin position="242"/>
        <end position="252"/>
    </location>
</feature>
<protein>
    <submittedName>
        <fullName evidence="2">Uncharacterized protein</fullName>
    </submittedName>
</protein>
<name>A0A679FLB3_9CAUD</name>
<sequence>MSTAIPSNSVSKKSFTVYDVVPDGDYPARIVRFIGLGVQKQQPYKGEEKSPAFKCSLAYELIDVDATGREYQGEDDKEGKPIDPRPSCQFQDMFLFPGAKRGNVYDLCRCVDPSIQEVPRTLEWFMDKLGEIVNVRVGHYINKRGEKRNKVVSVSSIPNMFRKQVGEARCEMVAFNPYVDTPEMMQAYSKVYKFQRDLLAEAFDAKNIPFAGKEPINDDDQKPTGDNNNKPSMSKPSADNEPSMDFDDDVPF</sequence>
<feature type="region of interest" description="Disordered" evidence="1">
    <location>
        <begin position="210"/>
        <end position="252"/>
    </location>
</feature>